<comment type="caution">
    <text evidence="2">The sequence shown here is derived from an EMBL/GenBank/DDBJ whole genome shotgun (WGS) entry which is preliminary data.</text>
</comment>
<dbReference type="InterPro" id="IPR036397">
    <property type="entry name" value="RNaseH_sf"/>
</dbReference>
<dbReference type="SUPFAM" id="SSF53098">
    <property type="entry name" value="Ribonuclease H-like"/>
    <property type="match status" value="1"/>
</dbReference>
<dbReference type="Gene3D" id="3.30.420.10">
    <property type="entry name" value="Ribonuclease H-like superfamily/Ribonuclease H"/>
    <property type="match status" value="1"/>
</dbReference>
<name>A0A7J9M2D3_GOSSC</name>
<dbReference type="AlphaFoldDB" id="A0A7J9M2D3"/>
<evidence type="ECO:0000313" key="3">
    <source>
        <dbReference type="Proteomes" id="UP000593576"/>
    </source>
</evidence>
<protein>
    <recommendedName>
        <fullName evidence="1">RNase H type-1 domain-containing protein</fullName>
    </recommendedName>
</protein>
<keyword evidence="3" id="KW-1185">Reference proteome</keyword>
<dbReference type="GO" id="GO:0003676">
    <property type="term" value="F:nucleic acid binding"/>
    <property type="evidence" value="ECO:0007669"/>
    <property type="project" value="InterPro"/>
</dbReference>
<evidence type="ECO:0000259" key="1">
    <source>
        <dbReference type="Pfam" id="PF13456"/>
    </source>
</evidence>
<proteinExistence type="predicted"/>
<dbReference type="InterPro" id="IPR044730">
    <property type="entry name" value="RNase_H-like_dom_plant"/>
</dbReference>
<dbReference type="EMBL" id="JABFAF010000009">
    <property type="protein sequence ID" value="MBA0865272.1"/>
    <property type="molecule type" value="Genomic_DNA"/>
</dbReference>
<dbReference type="PANTHER" id="PTHR34023">
    <property type="entry name" value="RNASE H DOMAIN-CONTAINING PROTEIN"/>
    <property type="match status" value="1"/>
</dbReference>
<gene>
    <name evidence="2" type="ORF">Goshw_010691</name>
</gene>
<dbReference type="Pfam" id="PF13456">
    <property type="entry name" value="RVT_3"/>
    <property type="match status" value="1"/>
</dbReference>
<feature type="domain" description="RNase H type-1" evidence="1">
    <location>
        <begin position="28"/>
        <end position="101"/>
    </location>
</feature>
<dbReference type="PANTHER" id="PTHR34023:SF4">
    <property type="entry name" value="RNASE H TYPE-1 DOMAIN-CONTAINING PROTEIN"/>
    <property type="match status" value="1"/>
</dbReference>
<evidence type="ECO:0000313" key="2">
    <source>
        <dbReference type="EMBL" id="MBA0865272.1"/>
    </source>
</evidence>
<dbReference type="GO" id="GO:0004523">
    <property type="term" value="F:RNA-DNA hybrid ribonuclease activity"/>
    <property type="evidence" value="ECO:0007669"/>
    <property type="project" value="InterPro"/>
</dbReference>
<organism evidence="2 3">
    <name type="scientific">Gossypium schwendimanii</name>
    <name type="common">Cotton</name>
    <dbReference type="NCBI Taxonomy" id="34291"/>
    <lineage>
        <taxon>Eukaryota</taxon>
        <taxon>Viridiplantae</taxon>
        <taxon>Streptophyta</taxon>
        <taxon>Embryophyta</taxon>
        <taxon>Tracheophyta</taxon>
        <taxon>Spermatophyta</taxon>
        <taxon>Magnoliopsida</taxon>
        <taxon>eudicotyledons</taxon>
        <taxon>Gunneridae</taxon>
        <taxon>Pentapetalae</taxon>
        <taxon>rosids</taxon>
        <taxon>malvids</taxon>
        <taxon>Malvales</taxon>
        <taxon>Malvaceae</taxon>
        <taxon>Malvoideae</taxon>
        <taxon>Gossypium</taxon>
    </lineage>
</organism>
<reference evidence="2 3" key="1">
    <citation type="journal article" date="2019" name="Genome Biol. Evol.">
        <title>Insights into the evolution of the New World diploid cottons (Gossypium, subgenus Houzingenia) based on genome sequencing.</title>
        <authorList>
            <person name="Grover C.E."/>
            <person name="Arick M.A. 2nd"/>
            <person name="Thrash A."/>
            <person name="Conover J.L."/>
            <person name="Sanders W.S."/>
            <person name="Peterson D.G."/>
            <person name="Frelichowski J.E."/>
            <person name="Scheffler J.A."/>
            <person name="Scheffler B.E."/>
            <person name="Wendel J.F."/>
        </authorList>
    </citation>
    <scope>NUCLEOTIDE SEQUENCE [LARGE SCALE GENOMIC DNA]</scope>
    <source>
        <strain evidence="2">1</strain>
        <tissue evidence="2">Leaf</tissue>
    </source>
</reference>
<accession>A0A7J9M2D3</accession>
<dbReference type="InterPro" id="IPR012337">
    <property type="entry name" value="RNaseH-like_sf"/>
</dbReference>
<dbReference type="CDD" id="cd06222">
    <property type="entry name" value="RNase_H_like"/>
    <property type="match status" value="1"/>
</dbReference>
<dbReference type="Proteomes" id="UP000593576">
    <property type="component" value="Unassembled WGS sequence"/>
</dbReference>
<dbReference type="InterPro" id="IPR002156">
    <property type="entry name" value="RNaseH_domain"/>
</dbReference>
<dbReference type="OrthoDB" id="999696at2759"/>
<sequence length="139" mass="15832">MGQYNWILDLLQLGVLFAIMIEIELLNITGLKLVQQSGYDKVIIQSDSLEVIKTIIGNSFAASNSALIRRIHNILSQENQWFLRYITKEQNQVADCLAKQALIEKDNLQVLDVPPLMARTFIDMNKSIDVSFAQMSLYN</sequence>